<accession>A0A8K0UP26</accession>
<dbReference type="AlphaFoldDB" id="A0A8K0UP26"/>
<evidence type="ECO:0000313" key="1">
    <source>
        <dbReference type="EMBL" id="KAH8100329.1"/>
    </source>
</evidence>
<dbReference type="Proteomes" id="UP000813824">
    <property type="component" value="Unassembled WGS sequence"/>
</dbReference>
<sequence>MAGGGRKERKVRERRGILDDRGRAVGGVRRAMMFAAERPKEGEGRSKSVSRWLVDRQRDGWGRHMLPLSRPERLLSVEDIAGTLLFASCRLMASDPQGSLGFRASQDRRRRERRRRGGWEKRDRFAPTILENLAMDCPEECLLVLYYGCVEPIPAIRCPMTQKDSFSAPRPGCAVKEAREMRTQDLGASHHGAAAIEIVNLLANDCADMGI</sequence>
<evidence type="ECO:0000313" key="2">
    <source>
        <dbReference type="Proteomes" id="UP000813824"/>
    </source>
</evidence>
<proteinExistence type="predicted"/>
<organism evidence="1 2">
    <name type="scientific">Cristinia sonorae</name>
    <dbReference type="NCBI Taxonomy" id="1940300"/>
    <lineage>
        <taxon>Eukaryota</taxon>
        <taxon>Fungi</taxon>
        <taxon>Dikarya</taxon>
        <taxon>Basidiomycota</taxon>
        <taxon>Agaricomycotina</taxon>
        <taxon>Agaricomycetes</taxon>
        <taxon>Agaricomycetidae</taxon>
        <taxon>Agaricales</taxon>
        <taxon>Pleurotineae</taxon>
        <taxon>Stephanosporaceae</taxon>
        <taxon>Cristinia</taxon>
    </lineage>
</organism>
<protein>
    <submittedName>
        <fullName evidence="1">Uncharacterized protein</fullName>
    </submittedName>
</protein>
<comment type="caution">
    <text evidence="1">The sequence shown here is derived from an EMBL/GenBank/DDBJ whole genome shotgun (WGS) entry which is preliminary data.</text>
</comment>
<gene>
    <name evidence="1" type="ORF">BXZ70DRAFT_907444</name>
</gene>
<reference evidence="1" key="1">
    <citation type="journal article" date="2021" name="New Phytol.">
        <title>Evolutionary innovations through gain and loss of genes in the ectomycorrhizal Boletales.</title>
        <authorList>
            <person name="Wu G."/>
            <person name="Miyauchi S."/>
            <person name="Morin E."/>
            <person name="Kuo A."/>
            <person name="Drula E."/>
            <person name="Varga T."/>
            <person name="Kohler A."/>
            <person name="Feng B."/>
            <person name="Cao Y."/>
            <person name="Lipzen A."/>
            <person name="Daum C."/>
            <person name="Hundley H."/>
            <person name="Pangilinan J."/>
            <person name="Johnson J."/>
            <person name="Barry K."/>
            <person name="LaButti K."/>
            <person name="Ng V."/>
            <person name="Ahrendt S."/>
            <person name="Min B."/>
            <person name="Choi I.G."/>
            <person name="Park H."/>
            <person name="Plett J.M."/>
            <person name="Magnuson J."/>
            <person name="Spatafora J.W."/>
            <person name="Nagy L.G."/>
            <person name="Henrissat B."/>
            <person name="Grigoriev I.V."/>
            <person name="Yang Z.L."/>
            <person name="Xu J."/>
            <person name="Martin F.M."/>
        </authorList>
    </citation>
    <scope>NUCLEOTIDE SEQUENCE</scope>
    <source>
        <strain evidence="1">KKN 215</strain>
    </source>
</reference>
<name>A0A8K0UP26_9AGAR</name>
<dbReference type="EMBL" id="JAEVFJ010000016">
    <property type="protein sequence ID" value="KAH8100329.1"/>
    <property type="molecule type" value="Genomic_DNA"/>
</dbReference>
<keyword evidence="2" id="KW-1185">Reference proteome</keyword>